<name>A0ABR7YZG9_9PSED</name>
<reference evidence="1 2" key="1">
    <citation type="journal article" date="2020" name="Insects">
        <title>Bacteria Belonging to Pseudomonas typographi sp. nov. from the Bark Beetle Ips typographus Have Genomic Potential to Aid in the Host Ecology.</title>
        <authorList>
            <person name="Peral-Aranega E."/>
            <person name="Saati-Santamaria Z."/>
            <person name="Kolarik M."/>
            <person name="Rivas R."/>
            <person name="Garcia-Fraile P."/>
        </authorList>
    </citation>
    <scope>NUCLEOTIDE SEQUENCE [LARGE SCALE GENOMIC DNA]</scope>
    <source>
        <strain evidence="1 2">CA3A</strain>
    </source>
</reference>
<proteinExistence type="predicted"/>
<protein>
    <submittedName>
        <fullName evidence="1">Uncharacterized protein</fullName>
    </submittedName>
</protein>
<comment type="caution">
    <text evidence="1">The sequence shown here is derived from an EMBL/GenBank/DDBJ whole genome shotgun (WGS) entry which is preliminary data.</text>
</comment>
<dbReference type="EMBL" id="JAAOCA010000008">
    <property type="protein sequence ID" value="MBD1598593.1"/>
    <property type="molecule type" value="Genomic_DNA"/>
</dbReference>
<evidence type="ECO:0000313" key="2">
    <source>
        <dbReference type="Proteomes" id="UP000805841"/>
    </source>
</evidence>
<gene>
    <name evidence="1" type="ORF">HAQ05_07730</name>
</gene>
<keyword evidence="2" id="KW-1185">Reference proteome</keyword>
<dbReference type="RefSeq" id="WP_190419084.1">
    <property type="nucleotide sequence ID" value="NZ_JAAOCA010000008.1"/>
</dbReference>
<accession>A0ABR7YZG9</accession>
<organism evidence="1 2">
    <name type="scientific">Pseudomonas typographi</name>
    <dbReference type="NCBI Taxonomy" id="2715964"/>
    <lineage>
        <taxon>Bacteria</taxon>
        <taxon>Pseudomonadati</taxon>
        <taxon>Pseudomonadota</taxon>
        <taxon>Gammaproteobacteria</taxon>
        <taxon>Pseudomonadales</taxon>
        <taxon>Pseudomonadaceae</taxon>
        <taxon>Pseudomonas</taxon>
    </lineage>
</organism>
<evidence type="ECO:0000313" key="1">
    <source>
        <dbReference type="EMBL" id="MBD1598593.1"/>
    </source>
</evidence>
<sequence>MTDSPGHLLLLRWSEHRPDQRMYRAVDRGSFAKLFESFPMPADLEYHDYTKMIVPDPIETPEGERQLVEGTEFFRASINWLVASGYIVQGNQNLNSNTIRECVLTAKALAVLKATPDSLSGESIGSRLQDAAKGGMLDAVKSLTGKALGIGATMGYSAAATWINF</sequence>
<dbReference type="Proteomes" id="UP000805841">
    <property type="component" value="Unassembled WGS sequence"/>
</dbReference>